<dbReference type="InterPro" id="IPR002550">
    <property type="entry name" value="CNNM"/>
</dbReference>
<gene>
    <name evidence="12" type="ORF">HNR48_001006</name>
</gene>
<evidence type="ECO:0000259" key="10">
    <source>
        <dbReference type="PROSITE" id="PS51371"/>
    </source>
</evidence>
<dbReference type="GO" id="GO:0005886">
    <property type="term" value="C:plasma membrane"/>
    <property type="evidence" value="ECO:0007669"/>
    <property type="project" value="TreeGrafter"/>
</dbReference>
<sequence>MLLLITYMVLAIVISFLCSVMEAVLLSITPSYIGVLRKENEILAKRVQTLKDNIDQPLSAILTLNTVAHTAGAAGVGAQAAVVFSDAAVGIASAIMTLLVLVLSEIIPKTLGATYWRALTPSVSISLVFLVKVFKPFVWLADRLTRLLGKKEDEAHYIRQEIEVMAELGSKAGALNQDESDTIRSLLNFRTASLKDVMTPQTVLFKVHKDMTVDEYLSEHGSVPFSRVLVYDEDGDDVIGFVHKNDLMLAYHRVGHDYRVGKLVKSLYTVPETLSAPSLFQNLLQRREHIALVVDEYGAVQGIVTLEDLLESLIGVEIVDEHDRVSDMQAEAQQLWRERLESQDKIIDSSGLTTETEEEQKTD</sequence>
<keyword evidence="6 8" id="KW-0472">Membrane</keyword>
<evidence type="ECO:0000259" key="11">
    <source>
        <dbReference type="PROSITE" id="PS51846"/>
    </source>
</evidence>
<feature type="domain" description="CBS" evidence="10">
    <location>
        <begin position="198"/>
        <end position="258"/>
    </location>
</feature>
<evidence type="ECO:0000256" key="2">
    <source>
        <dbReference type="ARBA" id="ARBA00022692"/>
    </source>
</evidence>
<dbReference type="InterPro" id="IPR046342">
    <property type="entry name" value="CBS_dom_sf"/>
</dbReference>
<evidence type="ECO:0000256" key="7">
    <source>
        <dbReference type="PROSITE-ProRule" id="PRU00703"/>
    </source>
</evidence>
<dbReference type="Pfam" id="PF00571">
    <property type="entry name" value="CBS"/>
    <property type="match status" value="2"/>
</dbReference>
<dbReference type="SUPFAM" id="SSF54631">
    <property type="entry name" value="CBS-domain pair"/>
    <property type="match status" value="1"/>
</dbReference>
<dbReference type="PANTHER" id="PTHR22777">
    <property type="entry name" value="HEMOLYSIN-RELATED"/>
    <property type="match status" value="1"/>
</dbReference>
<evidence type="ECO:0000256" key="1">
    <source>
        <dbReference type="ARBA" id="ARBA00004141"/>
    </source>
</evidence>
<evidence type="ECO:0000256" key="9">
    <source>
        <dbReference type="SAM" id="Phobius"/>
    </source>
</evidence>
<feature type="transmembrane region" description="Helical" evidence="9">
    <location>
        <begin position="87"/>
        <end position="107"/>
    </location>
</feature>
<evidence type="ECO:0000313" key="12">
    <source>
        <dbReference type="EMBL" id="MBB6520728.1"/>
    </source>
</evidence>
<keyword evidence="2 8" id="KW-0812">Transmembrane</keyword>
<accession>A0A7X0MUW4</accession>
<dbReference type="EMBL" id="JACHHT010000001">
    <property type="protein sequence ID" value="MBB6520728.1"/>
    <property type="molecule type" value="Genomic_DNA"/>
</dbReference>
<evidence type="ECO:0000256" key="5">
    <source>
        <dbReference type="ARBA" id="ARBA00023122"/>
    </source>
</evidence>
<dbReference type="CDD" id="cd04590">
    <property type="entry name" value="CBS_pair_CorC_HlyC_assoc"/>
    <property type="match status" value="1"/>
</dbReference>
<reference evidence="12 13" key="1">
    <citation type="submission" date="2020-08" db="EMBL/GenBank/DDBJ databases">
        <title>Genomic Encyclopedia of Type Strains, Phase IV (KMG-IV): sequencing the most valuable type-strain genomes for metagenomic binning, comparative biology and taxonomic classification.</title>
        <authorList>
            <person name="Goeker M."/>
        </authorList>
    </citation>
    <scope>NUCLEOTIDE SEQUENCE [LARGE SCALE GENOMIC DNA]</scope>
    <source>
        <strain evidence="12 13">DSM 22368</strain>
    </source>
</reference>
<protein>
    <submittedName>
        <fullName evidence="12">CBS domain containing-hemolysin-like protein</fullName>
    </submittedName>
</protein>
<proteinExistence type="predicted"/>
<evidence type="ECO:0000256" key="6">
    <source>
        <dbReference type="ARBA" id="ARBA00023136"/>
    </source>
</evidence>
<evidence type="ECO:0000313" key="13">
    <source>
        <dbReference type="Proteomes" id="UP000528457"/>
    </source>
</evidence>
<dbReference type="SMART" id="SM00116">
    <property type="entry name" value="CBS"/>
    <property type="match status" value="1"/>
</dbReference>
<feature type="transmembrane region" description="Helical" evidence="9">
    <location>
        <begin position="6"/>
        <end position="28"/>
    </location>
</feature>
<dbReference type="AlphaFoldDB" id="A0A7X0MUW4"/>
<keyword evidence="3" id="KW-0677">Repeat</keyword>
<dbReference type="PANTHER" id="PTHR22777:SF4">
    <property type="entry name" value="UPF0053 PROTEIN SLL1254"/>
    <property type="match status" value="1"/>
</dbReference>
<dbReference type="InParanoid" id="A0A7X0MUW4"/>
<name>A0A7X0MUW4_9GAMM</name>
<feature type="transmembrane region" description="Helical" evidence="9">
    <location>
        <begin position="119"/>
        <end position="141"/>
    </location>
</feature>
<feature type="domain" description="CBS" evidence="10">
    <location>
        <begin position="263"/>
        <end position="321"/>
    </location>
</feature>
<dbReference type="Proteomes" id="UP000528457">
    <property type="component" value="Unassembled WGS sequence"/>
</dbReference>
<dbReference type="PROSITE" id="PS51846">
    <property type="entry name" value="CNNM"/>
    <property type="match status" value="1"/>
</dbReference>
<dbReference type="InterPro" id="IPR044751">
    <property type="entry name" value="Ion_transp-like_CBS"/>
</dbReference>
<dbReference type="PROSITE" id="PS51371">
    <property type="entry name" value="CBS"/>
    <property type="match status" value="2"/>
</dbReference>
<keyword evidence="5 7" id="KW-0129">CBS domain</keyword>
<keyword evidence="4 8" id="KW-1133">Transmembrane helix</keyword>
<dbReference type="InterPro" id="IPR000644">
    <property type="entry name" value="CBS_dom"/>
</dbReference>
<comment type="caution">
    <text evidence="12">The sequence shown here is derived from an EMBL/GenBank/DDBJ whole genome shotgun (WGS) entry which is preliminary data.</text>
</comment>
<dbReference type="Pfam" id="PF01595">
    <property type="entry name" value="CNNM"/>
    <property type="match status" value="1"/>
</dbReference>
<evidence type="ECO:0000256" key="4">
    <source>
        <dbReference type="ARBA" id="ARBA00022989"/>
    </source>
</evidence>
<feature type="domain" description="CNNM transmembrane" evidence="11">
    <location>
        <begin position="1"/>
        <end position="179"/>
    </location>
</feature>
<dbReference type="RefSeq" id="WP_166850390.1">
    <property type="nucleotide sequence ID" value="NZ_JAAONY010000001.1"/>
</dbReference>
<organism evidence="12 13">
    <name type="scientific">Pseudoteredinibacter isoporae</name>
    <dbReference type="NCBI Taxonomy" id="570281"/>
    <lineage>
        <taxon>Bacteria</taxon>
        <taxon>Pseudomonadati</taxon>
        <taxon>Pseudomonadota</taxon>
        <taxon>Gammaproteobacteria</taxon>
        <taxon>Cellvibrionales</taxon>
        <taxon>Cellvibrionaceae</taxon>
        <taxon>Pseudoteredinibacter</taxon>
    </lineage>
</organism>
<evidence type="ECO:0000256" key="8">
    <source>
        <dbReference type="PROSITE-ProRule" id="PRU01193"/>
    </source>
</evidence>
<comment type="subcellular location">
    <subcellularLocation>
        <location evidence="1">Membrane</location>
        <topology evidence="1">Multi-pass membrane protein</topology>
    </subcellularLocation>
</comment>
<keyword evidence="13" id="KW-1185">Reference proteome</keyword>
<dbReference type="Gene3D" id="3.10.580.10">
    <property type="entry name" value="CBS-domain"/>
    <property type="match status" value="1"/>
</dbReference>
<evidence type="ECO:0000256" key="3">
    <source>
        <dbReference type="ARBA" id="ARBA00022737"/>
    </source>
</evidence>